<dbReference type="PANTHER" id="PTHR30349">
    <property type="entry name" value="PHAGE INTEGRASE-RELATED"/>
    <property type="match status" value="1"/>
</dbReference>
<accession>A0A127K9Z4</accession>
<feature type="domain" description="Core-binding (CB)" evidence="6">
    <location>
        <begin position="59"/>
        <end position="138"/>
    </location>
</feature>
<dbReference type="KEGG" id="thu:AC731_018670"/>
<dbReference type="GO" id="GO:0003677">
    <property type="term" value="F:DNA binding"/>
    <property type="evidence" value="ECO:0007669"/>
    <property type="project" value="UniProtKB-UniRule"/>
</dbReference>
<evidence type="ECO:0000256" key="3">
    <source>
        <dbReference type="ARBA" id="ARBA00023172"/>
    </source>
</evidence>
<dbReference type="Gene3D" id="1.10.150.130">
    <property type="match status" value="1"/>
</dbReference>
<dbReference type="PROSITE" id="PS51900">
    <property type="entry name" value="CB"/>
    <property type="match status" value="1"/>
</dbReference>
<evidence type="ECO:0000256" key="2">
    <source>
        <dbReference type="ARBA" id="ARBA00023125"/>
    </source>
</evidence>
<keyword evidence="1" id="KW-0229">DNA integration</keyword>
<evidence type="ECO:0000256" key="1">
    <source>
        <dbReference type="ARBA" id="ARBA00022908"/>
    </source>
</evidence>
<dbReference type="InterPro" id="IPR010998">
    <property type="entry name" value="Integrase_recombinase_N"/>
</dbReference>
<evidence type="ECO:0000313" key="8">
    <source>
        <dbReference type="Proteomes" id="UP000036902"/>
    </source>
</evidence>
<dbReference type="InterPro" id="IPR050090">
    <property type="entry name" value="Tyrosine_recombinase_XerCD"/>
</dbReference>
<dbReference type="CDD" id="cd00796">
    <property type="entry name" value="INT_Rci_Hp1_C"/>
    <property type="match status" value="1"/>
</dbReference>
<dbReference type="GO" id="GO:0015074">
    <property type="term" value="P:DNA integration"/>
    <property type="evidence" value="ECO:0007669"/>
    <property type="project" value="UniProtKB-KW"/>
</dbReference>
<reference evidence="8" key="1">
    <citation type="submission" date="2016-03" db="EMBL/GenBank/DDBJ databases">
        <authorList>
            <person name="Ma C."/>
            <person name="Zhou S."/>
            <person name="Yang G."/>
        </authorList>
    </citation>
    <scope>NUCLEOTIDE SEQUENCE [LARGE SCALE GENOMIC DNA]</scope>
    <source>
        <strain evidence="8">SgZ-1</strain>
    </source>
</reference>
<dbReference type="Pfam" id="PF00589">
    <property type="entry name" value="Phage_integrase"/>
    <property type="match status" value="1"/>
</dbReference>
<keyword evidence="3" id="KW-0233">DNA recombination</keyword>
<evidence type="ECO:0000256" key="4">
    <source>
        <dbReference type="PROSITE-ProRule" id="PRU01248"/>
    </source>
</evidence>
<dbReference type="EMBL" id="CP014646">
    <property type="protein sequence ID" value="AMO38793.1"/>
    <property type="molecule type" value="Genomic_DNA"/>
</dbReference>
<evidence type="ECO:0000313" key="7">
    <source>
        <dbReference type="EMBL" id="AMO38793.1"/>
    </source>
</evidence>
<dbReference type="PROSITE" id="PS51898">
    <property type="entry name" value="TYR_RECOMBINASE"/>
    <property type="match status" value="1"/>
</dbReference>
<keyword evidence="8" id="KW-1185">Reference proteome</keyword>
<dbReference type="SUPFAM" id="SSF56349">
    <property type="entry name" value="DNA breaking-rejoining enzymes"/>
    <property type="match status" value="1"/>
</dbReference>
<dbReference type="AlphaFoldDB" id="A0A127K9Z4"/>
<feature type="domain" description="Tyr recombinase" evidence="5">
    <location>
        <begin position="160"/>
        <end position="334"/>
    </location>
</feature>
<dbReference type="InterPro" id="IPR011010">
    <property type="entry name" value="DNA_brk_join_enz"/>
</dbReference>
<protein>
    <submittedName>
        <fullName evidence="7">Integrase</fullName>
    </submittedName>
</protein>
<proteinExistence type="predicted"/>
<name>A0A127K9Z4_9RHOO</name>
<keyword evidence="2 4" id="KW-0238">DNA-binding</keyword>
<dbReference type="InterPro" id="IPR013762">
    <property type="entry name" value="Integrase-like_cat_sf"/>
</dbReference>
<dbReference type="Gene3D" id="1.10.443.10">
    <property type="entry name" value="Intergrase catalytic core"/>
    <property type="match status" value="1"/>
</dbReference>
<dbReference type="GO" id="GO:0006310">
    <property type="term" value="P:DNA recombination"/>
    <property type="evidence" value="ECO:0007669"/>
    <property type="project" value="UniProtKB-KW"/>
</dbReference>
<organism evidence="7 8">
    <name type="scientific">Thauera humireducens</name>
    <dbReference type="NCBI Taxonomy" id="1134435"/>
    <lineage>
        <taxon>Bacteria</taxon>
        <taxon>Pseudomonadati</taxon>
        <taxon>Pseudomonadota</taxon>
        <taxon>Betaproteobacteria</taxon>
        <taxon>Rhodocyclales</taxon>
        <taxon>Zoogloeaceae</taxon>
        <taxon>Thauera</taxon>
    </lineage>
</organism>
<dbReference type="InterPro" id="IPR002104">
    <property type="entry name" value="Integrase_catalytic"/>
</dbReference>
<dbReference type="Proteomes" id="UP000036902">
    <property type="component" value="Chromosome"/>
</dbReference>
<dbReference type="PANTHER" id="PTHR30349:SF94">
    <property type="entry name" value="INTEGRASE_RECOMBINASE HI_1414-RELATED"/>
    <property type="match status" value="1"/>
</dbReference>
<dbReference type="InterPro" id="IPR044068">
    <property type="entry name" value="CB"/>
</dbReference>
<dbReference type="RefSeq" id="WP_048708406.1">
    <property type="nucleotide sequence ID" value="NZ_CP014646.1"/>
</dbReference>
<evidence type="ECO:0000259" key="6">
    <source>
        <dbReference type="PROSITE" id="PS51900"/>
    </source>
</evidence>
<sequence>MASIVRRGDYQYQVTIRRKGFPKQCKTFESEREARDWAKVVESEMIRGVFTDRSELERTTLGELLERYGDEVTVEKLGARQEKGRIRHWMSHPLAKRSLASLRSKDFADYRNARLKVVSAHTVRLELALISAVFNHAAKDWSMPQPNLVKGIRPPKTPPGRDRRLIGDEEDRILAAAGKARAYPHMLVAAIELAVETGIREDRLATMRWSQVNLQKGVVKVMTKDELHEQELVSVPLSMRALQILESLPRDISGKVFGCAFPTGNVLGKAFERACKRAKIEDLRFHDLRHEAASRLAPHMPMVTLAKIMGWKTVQMAMRYYNPTDDELVKARRAAA</sequence>
<gene>
    <name evidence="7" type="ORF">AC731_018670</name>
</gene>
<evidence type="ECO:0000259" key="5">
    <source>
        <dbReference type="PROSITE" id="PS51898"/>
    </source>
</evidence>